<evidence type="ECO:0000256" key="4">
    <source>
        <dbReference type="ARBA" id="ARBA00022679"/>
    </source>
</evidence>
<dbReference type="Pfam" id="PF17785">
    <property type="entry name" value="PUA_3"/>
    <property type="match status" value="1"/>
</dbReference>
<dbReference type="GO" id="GO:0008168">
    <property type="term" value="F:methyltransferase activity"/>
    <property type="evidence" value="ECO:0007669"/>
    <property type="project" value="UniProtKB-KW"/>
</dbReference>
<evidence type="ECO:0000256" key="6">
    <source>
        <dbReference type="ARBA" id="ARBA00038091"/>
    </source>
</evidence>
<dbReference type="InterPro" id="IPR019614">
    <property type="entry name" value="SAM-dep_methyl-trfase"/>
</dbReference>
<dbReference type="AlphaFoldDB" id="A0A061RB59"/>
<comment type="subcellular location">
    <subcellularLocation>
        <location evidence="1">Cytoplasm</location>
    </subcellularLocation>
</comment>
<evidence type="ECO:0000256" key="2">
    <source>
        <dbReference type="ARBA" id="ARBA00022490"/>
    </source>
</evidence>
<feature type="domain" description="RlmI-like PUA" evidence="8">
    <location>
        <begin position="89"/>
        <end position="147"/>
    </location>
</feature>
<dbReference type="CDD" id="cd21153">
    <property type="entry name" value="PUA_RlmI"/>
    <property type="match status" value="1"/>
</dbReference>
<keyword evidence="4" id="KW-0808">Transferase</keyword>
<dbReference type="Gene3D" id="3.30.750.80">
    <property type="entry name" value="RNA methyltransferase domain (HRMD) like"/>
    <property type="match status" value="1"/>
</dbReference>
<dbReference type="EMBL" id="GBEZ01018722">
    <property type="protein sequence ID" value="JAC67746.1"/>
    <property type="molecule type" value="Transcribed_RNA"/>
</dbReference>
<dbReference type="GO" id="GO:0005737">
    <property type="term" value="C:cytoplasm"/>
    <property type="evidence" value="ECO:0007669"/>
    <property type="project" value="UniProtKB-SubCell"/>
</dbReference>
<name>A0A061RB59_9CHLO</name>
<evidence type="ECO:0000256" key="3">
    <source>
        <dbReference type="ARBA" id="ARBA00022603"/>
    </source>
</evidence>
<dbReference type="Gene3D" id="3.40.50.150">
    <property type="entry name" value="Vaccinia Virus protein VP39"/>
    <property type="match status" value="1"/>
</dbReference>
<dbReference type="GO" id="GO:0003723">
    <property type="term" value="F:RNA binding"/>
    <property type="evidence" value="ECO:0007669"/>
    <property type="project" value="InterPro"/>
</dbReference>
<comment type="similarity">
    <text evidence="6">Belongs to the methyltransferase superfamily. RlmI family.</text>
</comment>
<organism evidence="9">
    <name type="scientific">Tetraselmis sp. GSL018</name>
    <dbReference type="NCBI Taxonomy" id="582737"/>
    <lineage>
        <taxon>Eukaryota</taxon>
        <taxon>Viridiplantae</taxon>
        <taxon>Chlorophyta</taxon>
        <taxon>core chlorophytes</taxon>
        <taxon>Chlorodendrophyceae</taxon>
        <taxon>Chlorodendrales</taxon>
        <taxon>Chlorodendraceae</taxon>
        <taxon>Tetraselmis</taxon>
    </lineage>
</organism>
<evidence type="ECO:0000256" key="1">
    <source>
        <dbReference type="ARBA" id="ARBA00004496"/>
    </source>
</evidence>
<keyword evidence="3" id="KW-0489">Methyltransferase</keyword>
<dbReference type="Pfam" id="PF10672">
    <property type="entry name" value="Methyltrans_SAM"/>
    <property type="match status" value="1"/>
</dbReference>
<dbReference type="PANTHER" id="PTHR42873:SF1">
    <property type="entry name" value="S-ADENOSYLMETHIONINE-DEPENDENT METHYLTRANSFERASE DOMAIN-CONTAINING PROTEIN"/>
    <property type="match status" value="1"/>
</dbReference>
<dbReference type="InterPro" id="IPR036974">
    <property type="entry name" value="PUA_sf"/>
</dbReference>
<dbReference type="Gene3D" id="2.30.130.10">
    <property type="entry name" value="PUA domain"/>
    <property type="match status" value="1"/>
</dbReference>
<dbReference type="InterPro" id="IPR015947">
    <property type="entry name" value="PUA-like_sf"/>
</dbReference>
<dbReference type="CDD" id="cd02440">
    <property type="entry name" value="AdoMet_MTases"/>
    <property type="match status" value="1"/>
</dbReference>
<accession>A0A061RB59</accession>
<evidence type="ECO:0000256" key="5">
    <source>
        <dbReference type="ARBA" id="ARBA00022691"/>
    </source>
</evidence>
<keyword evidence="5" id="KW-0949">S-adenosyl-L-methionine</keyword>
<keyword evidence="2" id="KW-0963">Cytoplasm</keyword>
<sequence>MKPSFVLRCSNMSNLAAFLASNQLMLRPTRHQTGPFVSTTTCRFQNRSISVKHVRFATPTVAAAPLTETHSMSDIEKAAQEKGVKAPLVVLKKGKARLFKEGQPIVYQGAIDRVVGRPAPVAGDCVMVSDGAQSVFAWGVINPESSVFRVRLMQFEEEARRSPGCCLDVDALIMERLRAACGLRKAIGLPSDQTDVYRLCNSEGDGLSGLIVDVLGDIAVVASSAVWVERHRAAIMELVKSLTGVGCVVWRPNEAMLSLEGADGAAAALGEEREDAAGAAPAGADERAGAVRVRENGVAFLADAGGQKTGFYADQRDNRAAVAALCRGKRVLDLCCYSGGFAVSAAVHGAAAVTAVDSSAAALELAQQNARLNGVEVEFARSDVKDFMATARQEGRAWDVVVLDPPKLAPSKKALARAANKYRGLNASAMALVENGGLLLSCSCSGAMTQSGKFVSILQSAALSSGRQARILRIAGCGMDHPQSPAYPEGNYLTAVLMQLTR</sequence>
<gene>
    <name evidence="9" type="ORF">TSPGSL018_10348</name>
</gene>
<proteinExistence type="inferred from homology"/>
<evidence type="ECO:0000259" key="8">
    <source>
        <dbReference type="Pfam" id="PF17785"/>
    </source>
</evidence>
<protein>
    <submittedName>
        <fullName evidence="9">Rna binding protein</fullName>
    </submittedName>
</protein>
<dbReference type="SUPFAM" id="SSF88697">
    <property type="entry name" value="PUA domain-like"/>
    <property type="match status" value="1"/>
</dbReference>
<feature type="domain" description="S-adenosylmethionine-dependent methyltransferase" evidence="7">
    <location>
        <begin position="290"/>
        <end position="448"/>
    </location>
</feature>
<evidence type="ECO:0000313" key="9">
    <source>
        <dbReference type="EMBL" id="JAC67746.1"/>
    </source>
</evidence>
<dbReference type="InterPro" id="IPR029063">
    <property type="entry name" value="SAM-dependent_MTases_sf"/>
</dbReference>
<dbReference type="SUPFAM" id="SSF53335">
    <property type="entry name" value="S-adenosyl-L-methionine-dependent methyltransferases"/>
    <property type="match status" value="1"/>
</dbReference>
<dbReference type="GO" id="GO:0032259">
    <property type="term" value="P:methylation"/>
    <property type="evidence" value="ECO:0007669"/>
    <property type="project" value="UniProtKB-KW"/>
</dbReference>
<dbReference type="CDD" id="cd11572">
    <property type="entry name" value="RlmI_M_like"/>
    <property type="match status" value="1"/>
</dbReference>
<dbReference type="PANTHER" id="PTHR42873">
    <property type="entry name" value="RIBOSOMAL RNA LARGE SUBUNIT METHYLTRANSFERASE"/>
    <property type="match status" value="1"/>
</dbReference>
<evidence type="ECO:0000259" key="7">
    <source>
        <dbReference type="Pfam" id="PF10672"/>
    </source>
</evidence>
<dbReference type="InterPro" id="IPR041532">
    <property type="entry name" value="RlmI-like_PUA"/>
</dbReference>
<reference evidence="9" key="1">
    <citation type="submission" date="2014-05" db="EMBL/GenBank/DDBJ databases">
        <title>The transcriptome of the halophilic microalga Tetraselmis sp. GSL018 isolated from the Great Salt Lake, Utah.</title>
        <authorList>
            <person name="Jinkerson R.E."/>
            <person name="D'Adamo S."/>
            <person name="Posewitz M.C."/>
        </authorList>
    </citation>
    <scope>NUCLEOTIDE SEQUENCE</scope>
    <source>
        <strain evidence="9">GSL018</strain>
    </source>
</reference>